<protein>
    <submittedName>
        <fullName evidence="1">Uncharacterized protein</fullName>
    </submittedName>
</protein>
<evidence type="ECO:0000313" key="1">
    <source>
        <dbReference type="EMBL" id="OBQ72370.1"/>
    </source>
</evidence>
<dbReference type="Proteomes" id="UP000093737">
    <property type="component" value="Unassembled WGS sequence"/>
</dbReference>
<dbReference type="RefSeq" id="WP_065005018.1">
    <property type="nucleotide sequence ID" value="NZ_CP033334.1"/>
</dbReference>
<accession>A0A6M7U5X6</accession>
<dbReference type="EMBL" id="LYTK01000001">
    <property type="protein sequence ID" value="OBQ72370.1"/>
    <property type="molecule type" value="Genomic_DNA"/>
</dbReference>
<comment type="caution">
    <text evidence="1">The sequence shown here is derived from an EMBL/GenBank/DDBJ whole genome shotgun (WGS) entry which is preliminary data.</text>
</comment>
<name>A0A6M7U5X6_RHILI</name>
<organism evidence="1 2">
    <name type="scientific">Rhizobium loti</name>
    <name type="common">Mesorhizobium loti</name>
    <dbReference type="NCBI Taxonomy" id="381"/>
    <lineage>
        <taxon>Bacteria</taxon>
        <taxon>Pseudomonadati</taxon>
        <taxon>Pseudomonadota</taxon>
        <taxon>Alphaproteobacteria</taxon>
        <taxon>Hyphomicrobiales</taxon>
        <taxon>Phyllobacteriaceae</taxon>
        <taxon>Mesorhizobium</taxon>
    </lineage>
</organism>
<evidence type="ECO:0000313" key="2">
    <source>
        <dbReference type="Proteomes" id="UP000093737"/>
    </source>
</evidence>
<proteinExistence type="predicted"/>
<sequence>MSLPLKDRLGVASVTLDFLSKIMRGDDDDGQARSLANDVEYIGNRVRERLKAEEQLSLDPERTGP</sequence>
<reference evidence="1 2" key="1">
    <citation type="submission" date="2016-05" db="EMBL/GenBank/DDBJ databases">
        <authorList>
            <person name="Ramsay J.P."/>
        </authorList>
    </citation>
    <scope>NUCLEOTIDE SEQUENCE [LARGE SCALE GENOMIC DNA]</scope>
    <source>
        <strain evidence="1 2">NZP2042</strain>
    </source>
</reference>
<dbReference type="AlphaFoldDB" id="A0A6M7U5X6"/>
<gene>
    <name evidence="1" type="ORF">A8145_06045</name>
</gene>